<evidence type="ECO:0000313" key="9">
    <source>
        <dbReference type="EMBL" id="CAE0135976.1"/>
    </source>
</evidence>
<name>A0A7S3FBB6_9VIRI</name>
<dbReference type="GO" id="GO:0008652">
    <property type="term" value="P:amino acid biosynthetic process"/>
    <property type="evidence" value="ECO:0007669"/>
    <property type="project" value="UniProtKB-KW"/>
</dbReference>
<dbReference type="GO" id="GO:0004084">
    <property type="term" value="F:branched-chain-amino-acid transaminase activity"/>
    <property type="evidence" value="ECO:0007669"/>
    <property type="project" value="InterPro"/>
</dbReference>
<dbReference type="Gene3D" id="3.30.470.10">
    <property type="match status" value="1"/>
</dbReference>
<sequence>MKAYKDAQGHARLFRPEMNMARLQRSTLRLALPEFGEEELLECIKALLRVDDAWIPQERGYSLYLRPFVMGSTPFLGVGPSNDAKLITLLSPVGPYFKAGQAKVRLLIDETNLRAAPGGAGAHKLAGNYAPTIAPQRRAAELGADQCLYSCEGKLSECGAMNMFFLIRDEAVEGGLELVTAPLDGTILPGVTRDSILSLARQWGEFKVSERDVTISELETAFNEGRLVECFGAGTAAVIMPVGGFVREDGTKWELPETPVDAATGADMSLGQRLKDAIEAIQYGEVESPWSVLVN</sequence>
<keyword evidence="3" id="KW-0032">Aminotransferase</keyword>
<dbReference type="GO" id="GO:0009082">
    <property type="term" value="P:branched-chain amino acid biosynthetic process"/>
    <property type="evidence" value="ECO:0007669"/>
    <property type="project" value="UniProtKB-KW"/>
</dbReference>
<dbReference type="PANTHER" id="PTHR11825:SF44">
    <property type="entry name" value="BRANCHED-CHAIN-AMINO-ACID AMINOTRANSFERASE"/>
    <property type="match status" value="1"/>
</dbReference>
<evidence type="ECO:0000256" key="7">
    <source>
        <dbReference type="ARBA" id="ARBA00023304"/>
    </source>
</evidence>
<dbReference type="InterPro" id="IPR043132">
    <property type="entry name" value="BCAT-like_C"/>
</dbReference>
<dbReference type="InterPro" id="IPR043131">
    <property type="entry name" value="BCAT-like_N"/>
</dbReference>
<evidence type="ECO:0000256" key="1">
    <source>
        <dbReference type="ARBA" id="ARBA00001933"/>
    </source>
</evidence>
<keyword evidence="4" id="KW-0028">Amino-acid biosynthesis</keyword>
<feature type="modified residue" description="N6-(pyridoxal phosphate)lysine" evidence="8">
    <location>
        <position position="124"/>
    </location>
</feature>
<dbReference type="InterPro" id="IPR036038">
    <property type="entry name" value="Aminotransferase-like"/>
</dbReference>
<reference evidence="9" key="1">
    <citation type="submission" date="2021-01" db="EMBL/GenBank/DDBJ databases">
        <authorList>
            <person name="Corre E."/>
            <person name="Pelletier E."/>
            <person name="Niang G."/>
            <person name="Scheremetjew M."/>
            <person name="Finn R."/>
            <person name="Kale V."/>
            <person name="Holt S."/>
            <person name="Cochrane G."/>
            <person name="Meng A."/>
            <person name="Brown T."/>
            <person name="Cohen L."/>
        </authorList>
    </citation>
    <scope>NUCLEOTIDE SEQUENCE</scope>
    <source>
        <strain evidence="9">RCC927</strain>
    </source>
</reference>
<dbReference type="EMBL" id="HBHY01008791">
    <property type="protein sequence ID" value="CAE0135976.1"/>
    <property type="molecule type" value="Transcribed_RNA"/>
</dbReference>
<evidence type="ECO:0000256" key="8">
    <source>
        <dbReference type="PIRSR" id="PIRSR006468-1"/>
    </source>
</evidence>
<evidence type="ECO:0000256" key="6">
    <source>
        <dbReference type="ARBA" id="ARBA00022898"/>
    </source>
</evidence>
<dbReference type="PIRSF" id="PIRSF006468">
    <property type="entry name" value="BCAT1"/>
    <property type="match status" value="1"/>
</dbReference>
<keyword evidence="7" id="KW-0100">Branched-chain amino acid biosynthesis</keyword>
<dbReference type="Gene3D" id="3.20.10.10">
    <property type="entry name" value="D-amino Acid Aminotransferase, subunit A, domain 2"/>
    <property type="match status" value="1"/>
</dbReference>
<gene>
    <name evidence="9" type="ORF">PSIN1315_LOCUS5679</name>
</gene>
<comment type="similarity">
    <text evidence="2">Belongs to the class-IV pyridoxal-phosphate-dependent aminotransferase family.</text>
</comment>
<proteinExistence type="inferred from homology"/>
<organism evidence="9">
    <name type="scientific">Prasinoderma singulare</name>
    <dbReference type="NCBI Taxonomy" id="676789"/>
    <lineage>
        <taxon>Eukaryota</taxon>
        <taxon>Viridiplantae</taxon>
        <taxon>Prasinodermophyta</taxon>
        <taxon>Prasinodermophyceae</taxon>
        <taxon>Prasinodermales</taxon>
        <taxon>Prasinodermaceae</taxon>
        <taxon>Prasinoderma</taxon>
    </lineage>
</organism>
<dbReference type="InterPro" id="IPR005786">
    <property type="entry name" value="B_amino_transII"/>
</dbReference>
<accession>A0A7S3FBB6</accession>
<evidence type="ECO:0000256" key="5">
    <source>
        <dbReference type="ARBA" id="ARBA00022679"/>
    </source>
</evidence>
<evidence type="ECO:0000256" key="2">
    <source>
        <dbReference type="ARBA" id="ARBA00009320"/>
    </source>
</evidence>
<dbReference type="SUPFAM" id="SSF56752">
    <property type="entry name" value="D-aminoacid aminotransferase-like PLP-dependent enzymes"/>
    <property type="match status" value="1"/>
</dbReference>
<dbReference type="AlphaFoldDB" id="A0A7S3FBB6"/>
<evidence type="ECO:0008006" key="10">
    <source>
        <dbReference type="Google" id="ProtNLM"/>
    </source>
</evidence>
<dbReference type="NCBIfam" id="TIGR01123">
    <property type="entry name" value="ilvE_II"/>
    <property type="match status" value="1"/>
</dbReference>
<dbReference type="CDD" id="cd01557">
    <property type="entry name" value="BCAT_beta_family"/>
    <property type="match status" value="1"/>
</dbReference>
<keyword evidence="5" id="KW-0808">Transferase</keyword>
<evidence type="ECO:0000256" key="3">
    <source>
        <dbReference type="ARBA" id="ARBA00022576"/>
    </source>
</evidence>
<evidence type="ECO:0000256" key="4">
    <source>
        <dbReference type="ARBA" id="ARBA00022605"/>
    </source>
</evidence>
<protein>
    <recommendedName>
        <fullName evidence="10">Branched-chain-amino-acid transaminase</fullName>
    </recommendedName>
</protein>
<dbReference type="PANTHER" id="PTHR11825">
    <property type="entry name" value="SUBGROUP IIII AMINOTRANSFERASE"/>
    <property type="match status" value="1"/>
</dbReference>
<keyword evidence="6" id="KW-0663">Pyridoxal phosphate</keyword>
<comment type="cofactor">
    <cofactor evidence="1">
        <name>pyridoxal 5'-phosphate</name>
        <dbReference type="ChEBI" id="CHEBI:597326"/>
    </cofactor>
</comment>
<dbReference type="InterPro" id="IPR033939">
    <property type="entry name" value="BCAT_family"/>
</dbReference>
<dbReference type="InterPro" id="IPR001544">
    <property type="entry name" value="Aminotrans_IV"/>
</dbReference>
<dbReference type="Pfam" id="PF01063">
    <property type="entry name" value="Aminotran_4"/>
    <property type="match status" value="1"/>
</dbReference>